<dbReference type="PANTHER" id="PTHR30036:SF7">
    <property type="entry name" value="ABC TRANSPORTER PERIPLASMIC-BINDING PROTEIN YPHF"/>
    <property type="match status" value="1"/>
</dbReference>
<dbReference type="GO" id="GO:0030246">
    <property type="term" value="F:carbohydrate binding"/>
    <property type="evidence" value="ECO:0007669"/>
    <property type="project" value="TreeGrafter"/>
</dbReference>
<comment type="subcellular location">
    <subcellularLocation>
        <location evidence="1">Cell envelope</location>
    </subcellularLocation>
</comment>
<keyword evidence="4" id="KW-0732">Signal</keyword>
<dbReference type="Pfam" id="PF13407">
    <property type="entry name" value="Peripla_BP_4"/>
    <property type="match status" value="1"/>
</dbReference>
<keyword evidence="7" id="KW-1185">Reference proteome</keyword>
<reference evidence="6 7" key="1">
    <citation type="submission" date="2018-08" db="EMBL/GenBank/DDBJ databases">
        <title>Sequencing the genomes of 1000 actinobacteria strains.</title>
        <authorList>
            <person name="Klenk H.-P."/>
        </authorList>
    </citation>
    <scope>NUCLEOTIDE SEQUENCE [LARGE SCALE GENOMIC DNA]</scope>
    <source>
        <strain evidence="6 7">DSM 22891</strain>
    </source>
</reference>
<accession>A0A3D9UZE5</accession>
<feature type="chain" id="PRO_5017759583" evidence="4">
    <location>
        <begin position="25"/>
        <end position="336"/>
    </location>
</feature>
<evidence type="ECO:0000256" key="4">
    <source>
        <dbReference type="SAM" id="SignalP"/>
    </source>
</evidence>
<dbReference type="Gene3D" id="3.40.50.2300">
    <property type="match status" value="2"/>
</dbReference>
<evidence type="ECO:0000256" key="3">
    <source>
        <dbReference type="SAM" id="MobiDB-lite"/>
    </source>
</evidence>
<organism evidence="6 7">
    <name type="scientific">Thermasporomyces composti</name>
    <dbReference type="NCBI Taxonomy" id="696763"/>
    <lineage>
        <taxon>Bacteria</taxon>
        <taxon>Bacillati</taxon>
        <taxon>Actinomycetota</taxon>
        <taxon>Actinomycetes</taxon>
        <taxon>Propionibacteriales</taxon>
        <taxon>Nocardioidaceae</taxon>
        <taxon>Thermasporomyces</taxon>
    </lineage>
</organism>
<evidence type="ECO:0000256" key="1">
    <source>
        <dbReference type="ARBA" id="ARBA00004196"/>
    </source>
</evidence>
<evidence type="ECO:0000259" key="5">
    <source>
        <dbReference type="Pfam" id="PF13407"/>
    </source>
</evidence>
<comment type="caution">
    <text evidence="6">The sequence shown here is derived from an EMBL/GenBank/DDBJ whole genome shotgun (WGS) entry which is preliminary data.</text>
</comment>
<dbReference type="PROSITE" id="PS51257">
    <property type="entry name" value="PROKAR_LIPOPROTEIN"/>
    <property type="match status" value="1"/>
</dbReference>
<dbReference type="RefSeq" id="WP_115848756.1">
    <property type="nucleotide sequence ID" value="NZ_QTUC01000001.1"/>
</dbReference>
<dbReference type="GO" id="GO:0030288">
    <property type="term" value="C:outer membrane-bounded periplasmic space"/>
    <property type="evidence" value="ECO:0007669"/>
    <property type="project" value="TreeGrafter"/>
</dbReference>
<dbReference type="OrthoDB" id="257716at2"/>
<dbReference type="CDD" id="cd06312">
    <property type="entry name" value="PBP1_ABC_sugar_binding-like"/>
    <property type="match status" value="1"/>
</dbReference>
<protein>
    <submittedName>
        <fullName evidence="6">Monosaccharide ABC transporter substrate-binding protein (CUT2 family)</fullName>
    </submittedName>
</protein>
<dbReference type="InterPro" id="IPR050555">
    <property type="entry name" value="Bact_Solute-Bind_Prot2"/>
</dbReference>
<evidence type="ECO:0000313" key="7">
    <source>
        <dbReference type="Proteomes" id="UP000256485"/>
    </source>
</evidence>
<feature type="compositionally biased region" description="Polar residues" evidence="3">
    <location>
        <begin position="29"/>
        <end position="48"/>
    </location>
</feature>
<gene>
    <name evidence="6" type="ORF">DFJ64_0234</name>
</gene>
<sequence>MKILKGVGVLAVTALLTLAGCSNAAPDQASGTDTTNENTNRAADQNGDASSDITIAVVTHGKPGDAFWDIVKTGADQAGKDLGVKVTYSGDGDPAQQSQLIDNAVAQGVDGLVVSMANPDGVRDSVEKAVSAGIPVITINSGLERSKEFGAITHVGQSESLAGEAAGERLAEAGLTKVLCVVHEAGNVGLEARCDGVRKTFGGTVENLQVDVSNAADAQNTIKSKLMADQSVDGVITLNPVVAKAAIQAKQEAGRDVTLATFDVSADICDAILAGDLLFAVDQQPYLQGYLPVQFIALKIRNGNDVGGGQPVYSGPGFVTKENAEQVKQFAARGTR</sequence>
<feature type="domain" description="Periplasmic binding protein" evidence="5">
    <location>
        <begin position="55"/>
        <end position="298"/>
    </location>
</feature>
<feature type="signal peptide" evidence="4">
    <location>
        <begin position="1"/>
        <end position="24"/>
    </location>
</feature>
<evidence type="ECO:0000256" key="2">
    <source>
        <dbReference type="ARBA" id="ARBA00007639"/>
    </source>
</evidence>
<proteinExistence type="inferred from homology"/>
<dbReference type="SUPFAM" id="SSF53822">
    <property type="entry name" value="Periplasmic binding protein-like I"/>
    <property type="match status" value="1"/>
</dbReference>
<evidence type="ECO:0000313" key="6">
    <source>
        <dbReference type="EMBL" id="REF34868.1"/>
    </source>
</evidence>
<dbReference type="Proteomes" id="UP000256485">
    <property type="component" value="Unassembled WGS sequence"/>
</dbReference>
<dbReference type="InterPro" id="IPR025997">
    <property type="entry name" value="SBP_2_dom"/>
</dbReference>
<dbReference type="InterPro" id="IPR028082">
    <property type="entry name" value="Peripla_BP_I"/>
</dbReference>
<feature type="region of interest" description="Disordered" evidence="3">
    <location>
        <begin position="25"/>
        <end position="48"/>
    </location>
</feature>
<dbReference type="EMBL" id="QTUC01000001">
    <property type="protein sequence ID" value="REF34868.1"/>
    <property type="molecule type" value="Genomic_DNA"/>
</dbReference>
<comment type="similarity">
    <text evidence="2">Belongs to the bacterial solute-binding protein 2 family.</text>
</comment>
<dbReference type="PANTHER" id="PTHR30036">
    <property type="entry name" value="D-XYLOSE-BINDING PERIPLASMIC PROTEIN"/>
    <property type="match status" value="1"/>
</dbReference>
<dbReference type="AlphaFoldDB" id="A0A3D9UZE5"/>
<name>A0A3D9UZE5_THECX</name>